<dbReference type="Proteomes" id="UP000294325">
    <property type="component" value="Chromosome"/>
</dbReference>
<sequence>MRSQNRLQASRRRWKNFSDLTVPPRSQLAGGAAPGSGVAGTLYDVTSILASMVKQTSAHYPKRETLPVFMSSNNKAQLIMGRFYNLKLLKYEP</sequence>
<evidence type="ECO:0000313" key="1">
    <source>
        <dbReference type="EMBL" id="QBQ54468.1"/>
    </source>
</evidence>
<keyword evidence="2" id="KW-1185">Reference proteome</keyword>
<dbReference type="EMBL" id="CP038033">
    <property type="protein sequence ID" value="QBQ54468.1"/>
    <property type="molecule type" value="Genomic_DNA"/>
</dbReference>
<reference evidence="1 2" key="1">
    <citation type="submission" date="2019-03" db="EMBL/GenBank/DDBJ databases">
        <title>The genome sequence of Nitrosococcus wardiae strain D1FHST reveals the archetypal metabolic capacity of ammonia-oxidizing Gammaproteobacteria.</title>
        <authorList>
            <person name="Wang L."/>
            <person name="Lim C.K."/>
            <person name="Hanson T.E."/>
            <person name="Dang H."/>
            <person name="Klotz M.G."/>
        </authorList>
    </citation>
    <scope>NUCLEOTIDE SEQUENCE [LARGE SCALE GENOMIC DNA]</scope>
    <source>
        <strain evidence="1 2">D1FHS</strain>
    </source>
</reference>
<dbReference type="RefSeq" id="WP_134357667.1">
    <property type="nucleotide sequence ID" value="NZ_CP038033.1"/>
</dbReference>
<accession>A0A4P7BWK2</accession>
<protein>
    <submittedName>
        <fullName evidence="1">Uncharacterized protein</fullName>
    </submittedName>
</protein>
<name>A0A4P7BWK2_9GAMM</name>
<evidence type="ECO:0000313" key="2">
    <source>
        <dbReference type="Proteomes" id="UP000294325"/>
    </source>
</evidence>
<dbReference type="AlphaFoldDB" id="A0A4P7BWK2"/>
<organism evidence="1 2">
    <name type="scientific">Nitrosococcus wardiae</name>
    <dbReference type="NCBI Taxonomy" id="1814290"/>
    <lineage>
        <taxon>Bacteria</taxon>
        <taxon>Pseudomonadati</taxon>
        <taxon>Pseudomonadota</taxon>
        <taxon>Gammaproteobacteria</taxon>
        <taxon>Chromatiales</taxon>
        <taxon>Chromatiaceae</taxon>
        <taxon>Nitrosococcus</taxon>
    </lineage>
</organism>
<proteinExistence type="predicted"/>
<gene>
    <name evidence="1" type="ORF">E3U44_08080</name>
</gene>
<dbReference type="KEGG" id="nwr:E3U44_08080"/>